<evidence type="ECO:0000313" key="2">
    <source>
        <dbReference type="Proteomes" id="UP000271162"/>
    </source>
</evidence>
<dbReference type="WBParaSite" id="NBR_0000934701-mRNA-1">
    <property type="protein sequence ID" value="NBR_0000934701-mRNA-1"/>
    <property type="gene ID" value="NBR_0000934701"/>
</dbReference>
<evidence type="ECO:0000313" key="3">
    <source>
        <dbReference type="WBParaSite" id="NBR_0000934701-mRNA-1"/>
    </source>
</evidence>
<sequence length="90" mass="9998">MTASAVIPLAKLMISDMESSIEYPVATQAIANKLKMELQKYEDVEFLNIASALDPCLKYVRILLKFDMFAMSNIDIAGESSDGASYELNR</sequence>
<dbReference type="Proteomes" id="UP000271162">
    <property type="component" value="Unassembled WGS sequence"/>
</dbReference>
<dbReference type="EMBL" id="UYSL01020128">
    <property type="protein sequence ID" value="VDL72937.1"/>
    <property type="molecule type" value="Genomic_DNA"/>
</dbReference>
<name>A0A0N4Y174_NIPBR</name>
<dbReference type="AlphaFoldDB" id="A0A0N4Y174"/>
<reference evidence="1 2" key="2">
    <citation type="submission" date="2018-11" db="EMBL/GenBank/DDBJ databases">
        <authorList>
            <consortium name="Pathogen Informatics"/>
        </authorList>
    </citation>
    <scope>NUCLEOTIDE SEQUENCE [LARGE SCALE GENOMIC DNA]</scope>
</reference>
<evidence type="ECO:0000313" key="1">
    <source>
        <dbReference type="EMBL" id="VDL72937.1"/>
    </source>
</evidence>
<accession>A0A0N4Y174</accession>
<gene>
    <name evidence="1" type="ORF">NBR_LOCUS9348</name>
</gene>
<proteinExistence type="predicted"/>
<protein>
    <submittedName>
        <fullName evidence="3">Retrovirus-related Pol polyprotein from transposon TNT 1-94</fullName>
    </submittedName>
</protein>
<organism evidence="3">
    <name type="scientific">Nippostrongylus brasiliensis</name>
    <name type="common">Rat hookworm</name>
    <dbReference type="NCBI Taxonomy" id="27835"/>
    <lineage>
        <taxon>Eukaryota</taxon>
        <taxon>Metazoa</taxon>
        <taxon>Ecdysozoa</taxon>
        <taxon>Nematoda</taxon>
        <taxon>Chromadorea</taxon>
        <taxon>Rhabditida</taxon>
        <taxon>Rhabditina</taxon>
        <taxon>Rhabditomorpha</taxon>
        <taxon>Strongyloidea</taxon>
        <taxon>Heligmosomidae</taxon>
        <taxon>Nippostrongylus</taxon>
    </lineage>
</organism>
<keyword evidence="2" id="KW-1185">Reference proteome</keyword>
<reference evidence="3" key="1">
    <citation type="submission" date="2017-02" db="UniProtKB">
        <authorList>
            <consortium name="WormBaseParasite"/>
        </authorList>
    </citation>
    <scope>IDENTIFICATION</scope>
</reference>